<proteinExistence type="predicted"/>
<sequence>MGRKKIKIQTIKDERNRQVTFLKRKAGLLKKAYELSVLCDCEIAVVIFSSQNKLVQYASTNMDKVLMRYTDFGEPNESLTNVQCAALYGEGADNDDDDMPHSASVATPGLPPHDLLDAATLRSPPDMHRPPRYQEPDDSGLANATAFAASGVSVSNMSLQQSYMQQQHGYYQQQHHHHQQQPIATMYSPGMGDMEPTSGSPYYSSPMYNNATPTNTIYPPSRGMSQPVIAQQLSAYPYGLSVKPHQTQQQQLGYTAPLMRTYSGYPPISAYSPQQQQHAGIAMPMSGDSMSSQATVMYQVGQPYQPGQVLGRTLDSYRTRVSVPPTGSLSGTPASSQYMLYRMPEEDGQSNDSGVAQQTPQSSAPQGPLHTIAEDEDDRYQNEEDDEQDLENDQAQDSDAGAALDDQGDPPSAPFDTEASTDAHADITDDGDASRRQSESPRDLPGLRVEIPLKNQQSRPRADAAPATLSGQRRSAASASRLTPASTPESSGASRAGHSANDAKQSAQQQRSRRFPLAVNTAARAAVGTSSNEPGPQTAMLIEYVQSLPSPSTFQPIVYQQNENYSPMEFGTTPIVGHQQTSAFQWPLPPPGSSVASAASRAPHQPSPLKRNVAKDPNVPAAVDPSPDAMVSHKSPKKRSRNQL</sequence>
<protein>
    <submittedName>
        <fullName evidence="1">Myocyte-specific enhancer factor 2B</fullName>
    </submittedName>
</protein>
<evidence type="ECO:0000313" key="2">
    <source>
        <dbReference type="Proteomes" id="UP001140096"/>
    </source>
</evidence>
<name>A0ACC1LC44_9FUNG</name>
<organism evidence="1 2">
    <name type="scientific">Coemansia furcata</name>
    <dbReference type="NCBI Taxonomy" id="417177"/>
    <lineage>
        <taxon>Eukaryota</taxon>
        <taxon>Fungi</taxon>
        <taxon>Fungi incertae sedis</taxon>
        <taxon>Zoopagomycota</taxon>
        <taxon>Kickxellomycotina</taxon>
        <taxon>Kickxellomycetes</taxon>
        <taxon>Kickxellales</taxon>
        <taxon>Kickxellaceae</taxon>
        <taxon>Coemansia</taxon>
    </lineage>
</organism>
<gene>
    <name evidence="1" type="primary">MEF2B</name>
    <name evidence="1" type="ORF">H4S07_004196</name>
</gene>
<reference evidence="1" key="1">
    <citation type="submission" date="2022-07" db="EMBL/GenBank/DDBJ databases">
        <title>Phylogenomic reconstructions and comparative analyses of Kickxellomycotina fungi.</title>
        <authorList>
            <person name="Reynolds N.K."/>
            <person name="Stajich J.E."/>
            <person name="Barry K."/>
            <person name="Grigoriev I.V."/>
            <person name="Crous P."/>
            <person name="Smith M.E."/>
        </authorList>
    </citation>
    <scope>NUCLEOTIDE SEQUENCE</scope>
    <source>
        <strain evidence="1">CBS 102833</strain>
    </source>
</reference>
<accession>A0ACC1LC44</accession>
<comment type="caution">
    <text evidence="1">The sequence shown here is derived from an EMBL/GenBank/DDBJ whole genome shotgun (WGS) entry which is preliminary data.</text>
</comment>
<dbReference type="Proteomes" id="UP001140096">
    <property type="component" value="Unassembled WGS sequence"/>
</dbReference>
<evidence type="ECO:0000313" key="1">
    <source>
        <dbReference type="EMBL" id="KAJ2804588.1"/>
    </source>
</evidence>
<dbReference type="EMBL" id="JANBUP010001615">
    <property type="protein sequence ID" value="KAJ2804588.1"/>
    <property type="molecule type" value="Genomic_DNA"/>
</dbReference>
<keyword evidence="2" id="KW-1185">Reference proteome</keyword>